<feature type="compositionally biased region" description="Acidic residues" evidence="1">
    <location>
        <begin position="68"/>
        <end position="77"/>
    </location>
</feature>
<keyword evidence="3" id="KW-1185">Reference proteome</keyword>
<protein>
    <submittedName>
        <fullName evidence="2">Uncharacterized protein</fullName>
    </submittedName>
</protein>
<organism evidence="2 3">
    <name type="scientific">Ancrocorticia populi</name>
    <dbReference type="NCBI Taxonomy" id="2175228"/>
    <lineage>
        <taxon>Bacteria</taxon>
        <taxon>Bacillati</taxon>
        <taxon>Actinomycetota</taxon>
        <taxon>Actinomycetes</taxon>
        <taxon>Actinomycetales</taxon>
        <taxon>Actinomycetaceae</taxon>
        <taxon>Ancrocorticia</taxon>
    </lineage>
</organism>
<dbReference type="EMBL" id="QETB01000001">
    <property type="protein sequence ID" value="PWF26882.1"/>
    <property type="molecule type" value="Genomic_DNA"/>
</dbReference>
<dbReference type="RefSeq" id="WP_109092384.1">
    <property type="nucleotide sequence ID" value="NZ_JBQDZF010000005.1"/>
</dbReference>
<dbReference type="Proteomes" id="UP000245283">
    <property type="component" value="Unassembled WGS sequence"/>
</dbReference>
<dbReference type="AlphaFoldDB" id="A0A2V1K822"/>
<name>A0A2V1K822_9ACTO</name>
<feature type="compositionally biased region" description="Basic and acidic residues" evidence="1">
    <location>
        <begin position="1"/>
        <end position="21"/>
    </location>
</feature>
<reference evidence="3" key="1">
    <citation type="submission" date="2018-05" db="EMBL/GenBank/DDBJ databases">
        <authorList>
            <person name="Li Y."/>
        </authorList>
    </citation>
    <scope>NUCLEOTIDE SEQUENCE [LARGE SCALE GENOMIC DNA]</scope>
    <source>
        <strain evidence="3">sk1b4</strain>
    </source>
</reference>
<gene>
    <name evidence="2" type="ORF">DD236_00190</name>
</gene>
<sequence length="77" mass="7776">MNAKHKKDESAEIAEESREYEGPTGLPVAAGGSKEGNRGPSGLPEYAGGAHKGQAGASGLPKAAGGHEDEESEEDGE</sequence>
<feature type="region of interest" description="Disordered" evidence="1">
    <location>
        <begin position="1"/>
        <end position="77"/>
    </location>
</feature>
<evidence type="ECO:0000256" key="1">
    <source>
        <dbReference type="SAM" id="MobiDB-lite"/>
    </source>
</evidence>
<comment type="caution">
    <text evidence="2">The sequence shown here is derived from an EMBL/GenBank/DDBJ whole genome shotgun (WGS) entry which is preliminary data.</text>
</comment>
<evidence type="ECO:0000313" key="2">
    <source>
        <dbReference type="EMBL" id="PWF26882.1"/>
    </source>
</evidence>
<accession>A0A2V1K822</accession>
<evidence type="ECO:0000313" key="3">
    <source>
        <dbReference type="Proteomes" id="UP000245283"/>
    </source>
</evidence>
<proteinExistence type="predicted"/>